<proteinExistence type="predicted"/>
<keyword evidence="2" id="KW-1185">Reference proteome</keyword>
<protein>
    <submittedName>
        <fullName evidence="1">Uncharacterized protein</fullName>
    </submittedName>
</protein>
<name>A0A8X6HF63_TRICU</name>
<accession>A0A8X6HF63</accession>
<reference evidence="1" key="1">
    <citation type="submission" date="2020-07" db="EMBL/GenBank/DDBJ databases">
        <title>Multicomponent nature underlies the extraordinary mechanical properties of spider dragline silk.</title>
        <authorList>
            <person name="Kono N."/>
            <person name="Nakamura H."/>
            <person name="Mori M."/>
            <person name="Yoshida Y."/>
            <person name="Ohtoshi R."/>
            <person name="Malay A.D."/>
            <person name="Moran D.A.P."/>
            <person name="Tomita M."/>
            <person name="Numata K."/>
            <person name="Arakawa K."/>
        </authorList>
    </citation>
    <scope>NUCLEOTIDE SEQUENCE</scope>
</reference>
<organism evidence="1 2">
    <name type="scientific">Trichonephila clavata</name>
    <name type="common">Joro spider</name>
    <name type="synonym">Nephila clavata</name>
    <dbReference type="NCBI Taxonomy" id="2740835"/>
    <lineage>
        <taxon>Eukaryota</taxon>
        <taxon>Metazoa</taxon>
        <taxon>Ecdysozoa</taxon>
        <taxon>Arthropoda</taxon>
        <taxon>Chelicerata</taxon>
        <taxon>Arachnida</taxon>
        <taxon>Araneae</taxon>
        <taxon>Araneomorphae</taxon>
        <taxon>Entelegynae</taxon>
        <taxon>Araneoidea</taxon>
        <taxon>Nephilidae</taxon>
        <taxon>Trichonephila</taxon>
    </lineage>
</organism>
<gene>
    <name evidence="1" type="ORF">TNCT_587141</name>
</gene>
<evidence type="ECO:0000313" key="2">
    <source>
        <dbReference type="Proteomes" id="UP000887116"/>
    </source>
</evidence>
<dbReference type="EMBL" id="BMAO01038125">
    <property type="protein sequence ID" value="GFR22786.1"/>
    <property type="molecule type" value="Genomic_DNA"/>
</dbReference>
<dbReference type="Proteomes" id="UP000887116">
    <property type="component" value="Unassembled WGS sequence"/>
</dbReference>
<evidence type="ECO:0000313" key="1">
    <source>
        <dbReference type="EMBL" id="GFR22786.1"/>
    </source>
</evidence>
<sequence>MGVWWVQLGCYNQVVTDGAAIHRFEKPSHNTVKDTPSGETVWSISGGSKTIRGVWKIGDSSSTVLITWL</sequence>
<dbReference type="AlphaFoldDB" id="A0A8X6HF63"/>
<comment type="caution">
    <text evidence="1">The sequence shown here is derived from an EMBL/GenBank/DDBJ whole genome shotgun (WGS) entry which is preliminary data.</text>
</comment>